<organism evidence="2 3">
    <name type="scientific">Lasiosphaeria ovina</name>
    <dbReference type="NCBI Taxonomy" id="92902"/>
    <lineage>
        <taxon>Eukaryota</taxon>
        <taxon>Fungi</taxon>
        <taxon>Dikarya</taxon>
        <taxon>Ascomycota</taxon>
        <taxon>Pezizomycotina</taxon>
        <taxon>Sordariomycetes</taxon>
        <taxon>Sordariomycetidae</taxon>
        <taxon>Sordariales</taxon>
        <taxon>Lasiosphaeriaceae</taxon>
        <taxon>Lasiosphaeria</taxon>
    </lineage>
</organism>
<evidence type="ECO:0000313" key="2">
    <source>
        <dbReference type="EMBL" id="KAK3376448.1"/>
    </source>
</evidence>
<comment type="caution">
    <text evidence="2">The sequence shown here is derived from an EMBL/GenBank/DDBJ whole genome shotgun (WGS) entry which is preliminary data.</text>
</comment>
<dbReference type="AlphaFoldDB" id="A0AAE0KGR3"/>
<gene>
    <name evidence="2" type="ORF">B0T24DRAFT_618713</name>
</gene>
<evidence type="ECO:0008006" key="4">
    <source>
        <dbReference type="Google" id="ProtNLM"/>
    </source>
</evidence>
<protein>
    <recommendedName>
        <fullName evidence="4">Secreted protein</fullName>
    </recommendedName>
</protein>
<reference evidence="2" key="2">
    <citation type="submission" date="2023-06" db="EMBL/GenBank/DDBJ databases">
        <authorList>
            <consortium name="Lawrence Berkeley National Laboratory"/>
            <person name="Haridas S."/>
            <person name="Hensen N."/>
            <person name="Bonometti L."/>
            <person name="Westerberg I."/>
            <person name="Brannstrom I.O."/>
            <person name="Guillou S."/>
            <person name="Cros-Aarteil S."/>
            <person name="Calhoun S."/>
            <person name="Kuo A."/>
            <person name="Mondo S."/>
            <person name="Pangilinan J."/>
            <person name="Riley R."/>
            <person name="Labutti K."/>
            <person name="Andreopoulos B."/>
            <person name="Lipzen A."/>
            <person name="Chen C."/>
            <person name="Yanf M."/>
            <person name="Daum C."/>
            <person name="Ng V."/>
            <person name="Clum A."/>
            <person name="Steindorff A."/>
            <person name="Ohm R."/>
            <person name="Martin F."/>
            <person name="Silar P."/>
            <person name="Natvig D."/>
            <person name="Lalanne C."/>
            <person name="Gautier V."/>
            <person name="Ament-Velasquez S.L."/>
            <person name="Kruys A."/>
            <person name="Hutchinson M.I."/>
            <person name="Powell A.J."/>
            <person name="Barry K."/>
            <person name="Miller A.N."/>
            <person name="Grigoriev I.V."/>
            <person name="Debuchy R."/>
            <person name="Gladieux P."/>
            <person name="Thoren M.H."/>
            <person name="Johannesson H."/>
        </authorList>
    </citation>
    <scope>NUCLEOTIDE SEQUENCE</scope>
    <source>
        <strain evidence="2">CBS 958.72</strain>
    </source>
</reference>
<keyword evidence="1" id="KW-0732">Signal</keyword>
<accession>A0AAE0KGR3</accession>
<proteinExistence type="predicted"/>
<evidence type="ECO:0000256" key="1">
    <source>
        <dbReference type="SAM" id="SignalP"/>
    </source>
</evidence>
<evidence type="ECO:0000313" key="3">
    <source>
        <dbReference type="Proteomes" id="UP001287356"/>
    </source>
</evidence>
<feature type="chain" id="PRO_5041977428" description="Secreted protein" evidence="1">
    <location>
        <begin position="18"/>
        <end position="94"/>
    </location>
</feature>
<dbReference type="Proteomes" id="UP001287356">
    <property type="component" value="Unassembled WGS sequence"/>
</dbReference>
<feature type="signal peptide" evidence="1">
    <location>
        <begin position="1"/>
        <end position="17"/>
    </location>
</feature>
<dbReference type="EMBL" id="JAULSN010000003">
    <property type="protein sequence ID" value="KAK3376448.1"/>
    <property type="molecule type" value="Genomic_DNA"/>
</dbReference>
<name>A0AAE0KGR3_9PEZI</name>
<keyword evidence="3" id="KW-1185">Reference proteome</keyword>
<reference evidence="2" key="1">
    <citation type="journal article" date="2023" name="Mol. Phylogenet. Evol.">
        <title>Genome-scale phylogeny and comparative genomics of the fungal order Sordariales.</title>
        <authorList>
            <person name="Hensen N."/>
            <person name="Bonometti L."/>
            <person name="Westerberg I."/>
            <person name="Brannstrom I.O."/>
            <person name="Guillou S."/>
            <person name="Cros-Aarteil S."/>
            <person name="Calhoun S."/>
            <person name="Haridas S."/>
            <person name="Kuo A."/>
            <person name="Mondo S."/>
            <person name="Pangilinan J."/>
            <person name="Riley R."/>
            <person name="LaButti K."/>
            <person name="Andreopoulos B."/>
            <person name="Lipzen A."/>
            <person name="Chen C."/>
            <person name="Yan M."/>
            <person name="Daum C."/>
            <person name="Ng V."/>
            <person name="Clum A."/>
            <person name="Steindorff A."/>
            <person name="Ohm R.A."/>
            <person name="Martin F."/>
            <person name="Silar P."/>
            <person name="Natvig D.O."/>
            <person name="Lalanne C."/>
            <person name="Gautier V."/>
            <person name="Ament-Velasquez S.L."/>
            <person name="Kruys A."/>
            <person name="Hutchinson M.I."/>
            <person name="Powell A.J."/>
            <person name="Barry K."/>
            <person name="Miller A.N."/>
            <person name="Grigoriev I.V."/>
            <person name="Debuchy R."/>
            <person name="Gladieux P."/>
            <person name="Hiltunen Thoren M."/>
            <person name="Johannesson H."/>
        </authorList>
    </citation>
    <scope>NUCLEOTIDE SEQUENCE</scope>
    <source>
        <strain evidence="2">CBS 958.72</strain>
    </source>
</reference>
<sequence>MAWAGLLFLSHSQPANTATPHPIVQCVTIALQLGSFSAPLLALARESDVKQPHTPIFDLWWWTGACGWALALDHSDHVASGIVRGCVGSPITQY</sequence>